<keyword evidence="3" id="KW-1185">Reference proteome</keyword>
<dbReference type="InterPro" id="IPR050312">
    <property type="entry name" value="IolE/XylAMocC-like"/>
</dbReference>
<feature type="domain" description="Xylose isomerase-like TIM barrel" evidence="1">
    <location>
        <begin position="32"/>
        <end position="295"/>
    </location>
</feature>
<evidence type="ECO:0000313" key="2">
    <source>
        <dbReference type="EMBL" id="QQO09135.1"/>
    </source>
</evidence>
<dbReference type="InterPro" id="IPR036237">
    <property type="entry name" value="Xyl_isomerase-like_sf"/>
</dbReference>
<dbReference type="SUPFAM" id="SSF51658">
    <property type="entry name" value="Xylose isomerase-like"/>
    <property type="match status" value="1"/>
</dbReference>
<dbReference type="Proteomes" id="UP000595917">
    <property type="component" value="Chromosome"/>
</dbReference>
<evidence type="ECO:0000313" key="3">
    <source>
        <dbReference type="Proteomes" id="UP000595917"/>
    </source>
</evidence>
<dbReference type="Pfam" id="PF01261">
    <property type="entry name" value="AP_endonuc_2"/>
    <property type="match status" value="1"/>
</dbReference>
<name>A0A7T7XMK9_9SPIR</name>
<dbReference type="KEGG" id="bhc:JFL75_19740"/>
<gene>
    <name evidence="2" type="ORF">JFL75_19740</name>
</gene>
<dbReference type="Gene3D" id="3.20.20.150">
    <property type="entry name" value="Divalent-metal-dependent TIM barrel enzymes"/>
    <property type="match status" value="1"/>
</dbReference>
<dbReference type="EMBL" id="CP067089">
    <property type="protein sequence ID" value="QQO09135.1"/>
    <property type="molecule type" value="Genomic_DNA"/>
</dbReference>
<proteinExistence type="predicted"/>
<reference evidence="2" key="1">
    <citation type="submission" date="2021-01" db="EMBL/GenBank/DDBJ databases">
        <title>Description of Breznakiella homolactica.</title>
        <authorList>
            <person name="Song Y."/>
            <person name="Brune A."/>
        </authorList>
    </citation>
    <scope>NUCLEOTIDE SEQUENCE</scope>
    <source>
        <strain evidence="2">RmG30</strain>
    </source>
</reference>
<dbReference type="PANTHER" id="PTHR12110:SF41">
    <property type="entry name" value="INOSOSE DEHYDRATASE"/>
    <property type="match status" value="1"/>
</dbReference>
<sequence length="300" mass="34423">MASTITIATAPCSWGVWYADGKPSGTPWNVFLDQAEEAGYKSLELGPDGYLPTEEQTLRNELSQRSLGVCAGTACYRFDQYNSFEDFRPRVETLCRRIKAFDAKYLVTMDESDVGTFSEKKKDFSGDLWKKYLTMFRDLGLYTKKEFGIETVFHPHIRSLIETEEEIVRMMDFCDLNLCFDTGHHAYVNGGTEQGDQSAVEFIRKYPERMVYLHFKNVDGKIRKKVADEHLGSDQAFDMDVMCDLRDGIIDFTELKKILDSINYQGIGVIEMDMPRATTDQAFAAAKRNLEYLREIQMIP</sequence>
<accession>A0A7T7XMK9</accession>
<dbReference type="AlphaFoldDB" id="A0A7T7XMK9"/>
<dbReference type="PANTHER" id="PTHR12110">
    <property type="entry name" value="HYDROXYPYRUVATE ISOMERASE"/>
    <property type="match status" value="1"/>
</dbReference>
<evidence type="ECO:0000259" key="1">
    <source>
        <dbReference type="Pfam" id="PF01261"/>
    </source>
</evidence>
<dbReference type="InterPro" id="IPR013022">
    <property type="entry name" value="Xyl_isomerase-like_TIM-brl"/>
</dbReference>
<protein>
    <submittedName>
        <fullName evidence="2">TIM barrel protein</fullName>
    </submittedName>
</protein>
<dbReference type="RefSeq" id="WP_215626440.1">
    <property type="nucleotide sequence ID" value="NZ_CP067089.2"/>
</dbReference>
<organism evidence="2 3">
    <name type="scientific">Breznakiella homolactica</name>
    <dbReference type="NCBI Taxonomy" id="2798577"/>
    <lineage>
        <taxon>Bacteria</taxon>
        <taxon>Pseudomonadati</taxon>
        <taxon>Spirochaetota</taxon>
        <taxon>Spirochaetia</taxon>
        <taxon>Spirochaetales</taxon>
        <taxon>Breznakiellaceae</taxon>
        <taxon>Breznakiella</taxon>
    </lineage>
</organism>